<dbReference type="STRING" id="463025.BAU08_21605"/>
<protein>
    <recommendedName>
        <fullName evidence="4">DUF2239 domain-containing protein</fullName>
    </recommendedName>
</protein>
<dbReference type="RefSeq" id="WP_066671565.1">
    <property type="nucleotide sequence ID" value="NZ_CP016171.1"/>
</dbReference>
<evidence type="ECO:0000256" key="1">
    <source>
        <dbReference type="SAM" id="MobiDB-lite"/>
    </source>
</evidence>
<organism evidence="2 3">
    <name type="scientific">Bordetella bronchialis</name>
    <dbReference type="NCBI Taxonomy" id="463025"/>
    <lineage>
        <taxon>Bacteria</taxon>
        <taxon>Pseudomonadati</taxon>
        <taxon>Pseudomonadota</taxon>
        <taxon>Betaproteobacteria</taxon>
        <taxon>Burkholderiales</taxon>
        <taxon>Alcaligenaceae</taxon>
        <taxon>Bordetella</taxon>
    </lineage>
</organism>
<dbReference type="AlphaFoldDB" id="A0A193G2C8"/>
<name>A0A193G2C8_9BORD</name>
<dbReference type="Pfam" id="PF09998">
    <property type="entry name" value="DUF2239"/>
    <property type="match status" value="1"/>
</dbReference>
<feature type="region of interest" description="Disordered" evidence="1">
    <location>
        <begin position="82"/>
        <end position="136"/>
    </location>
</feature>
<feature type="compositionally biased region" description="Low complexity" evidence="1">
    <location>
        <begin position="82"/>
        <end position="92"/>
    </location>
</feature>
<evidence type="ECO:0000313" key="2">
    <source>
        <dbReference type="EMBL" id="ANN73601.1"/>
    </source>
</evidence>
<dbReference type="EMBL" id="CP016171">
    <property type="protein sequence ID" value="ANN73601.1"/>
    <property type="molecule type" value="Genomic_DNA"/>
</dbReference>
<dbReference type="InterPro" id="IPR018715">
    <property type="entry name" value="DUF2239"/>
</dbReference>
<accession>A0A193G2C8</accession>
<sequence>MTLTVQTPCTAFAGHRRLAAGPLADVALAVKAALEETAAAQHGSVLTFDDTTGRVVDIDTRGSRDDVLARLARAHAAMEAASADAASADAASPDTGRAETASANLAGTGAASRQGRRASLASSDAGGTPRGRGRPRLGVIAREVTLLPRHWEWLNAQPGGASVALRKLVEAGMRDRGSRERARREAAYRFMSAMAGDMPGFEEATRALFAADTHAMAGHMAAWPDDIREHALRLAFAEQEH</sequence>
<reference evidence="2 3" key="1">
    <citation type="submission" date="2016-06" db="EMBL/GenBank/DDBJ databases">
        <title>Complete genome sequences of Bordetella bronchialis and Bordetella flabilis.</title>
        <authorList>
            <person name="LiPuma J.J."/>
            <person name="Spilker T."/>
        </authorList>
    </citation>
    <scope>NUCLEOTIDE SEQUENCE [LARGE SCALE GENOMIC DNA]</scope>
    <source>
        <strain evidence="2 3">AU17976</strain>
    </source>
</reference>
<gene>
    <name evidence="2" type="ORF">BAU08_21605</name>
</gene>
<evidence type="ECO:0000313" key="3">
    <source>
        <dbReference type="Proteomes" id="UP000092213"/>
    </source>
</evidence>
<dbReference type="Proteomes" id="UP000092213">
    <property type="component" value="Chromosome"/>
</dbReference>
<proteinExistence type="predicted"/>
<evidence type="ECO:0008006" key="4">
    <source>
        <dbReference type="Google" id="ProtNLM"/>
    </source>
</evidence>